<evidence type="ECO:0000313" key="4">
    <source>
        <dbReference type="Proteomes" id="UP000231259"/>
    </source>
</evidence>
<dbReference type="Pfam" id="PF01052">
    <property type="entry name" value="FliMN_C"/>
    <property type="match status" value="1"/>
</dbReference>
<proteinExistence type="predicted"/>
<reference evidence="3 4" key="1">
    <citation type="submission" date="2013-09" db="EMBL/GenBank/DDBJ databases">
        <title>Genome sequencing of Phaeobacter antarcticus sp. nov. SM1211.</title>
        <authorList>
            <person name="Zhang X.-Y."/>
            <person name="Liu C."/>
            <person name="Chen X.-L."/>
            <person name="Xie B.-B."/>
            <person name="Qin Q.-L."/>
            <person name="Rong J.-C."/>
            <person name="Zhang Y.-Z."/>
        </authorList>
    </citation>
    <scope>NUCLEOTIDE SEQUENCE [LARGE SCALE GENOMIC DNA]</scope>
    <source>
        <strain evidence="3 4">SM1211</strain>
    </source>
</reference>
<evidence type="ECO:0000259" key="2">
    <source>
        <dbReference type="Pfam" id="PF01052"/>
    </source>
</evidence>
<feature type="region of interest" description="Disordered" evidence="1">
    <location>
        <begin position="341"/>
        <end position="384"/>
    </location>
</feature>
<gene>
    <name evidence="3" type="ORF">P775_08185</name>
</gene>
<sequence length="384" mass="40921">MGEPARQDVLGQKASASRRAFEARAMSPAKALRLALSRTADVLWEMALVTQGVQQEVLDQEECLELLSPGLLLVLMEGPQEARGLVSVDREVMTGMIEMQTISKVTRMPIEDRPLTPTDAAMMAPLIEGALERFEGNLEGHPDLALLSGFRFGAMVEDARTAGLLLEAASFRAFRASLDMDSGTRRGDIQIFLPVREVSVAPNPEAEAKPGPHEPRMMLVPAQIEAVLARIRMPLSKAYGLRRGDLVELPRLALDKAELIAGKGHRLAVGRLGQMNGFRAIRLNLPAGASPTKALGAAALTDEAETDFAGGAGFAAGAEFGMSAMGMSDAANALQEEEDLPDLPALDFDTEFGGGGDFDFDPGGSDEDGGDFPMAAMGGDWEDK</sequence>
<evidence type="ECO:0000313" key="3">
    <source>
        <dbReference type="EMBL" id="PIL20498.1"/>
    </source>
</evidence>
<comment type="caution">
    <text evidence="3">The sequence shown here is derived from an EMBL/GenBank/DDBJ whole genome shotgun (WGS) entry which is preliminary data.</text>
</comment>
<dbReference type="Proteomes" id="UP000231259">
    <property type="component" value="Unassembled WGS sequence"/>
</dbReference>
<dbReference type="InterPro" id="IPR001543">
    <property type="entry name" value="FliN-like_C"/>
</dbReference>
<dbReference type="SUPFAM" id="SSF101801">
    <property type="entry name" value="Surface presentation of antigens (SPOA)"/>
    <property type="match status" value="1"/>
</dbReference>
<dbReference type="OrthoDB" id="7824563at2"/>
<accession>A0A2G8RHD9</accession>
<dbReference type="EMBL" id="AWWI01000060">
    <property type="protein sequence ID" value="PIL20498.1"/>
    <property type="molecule type" value="Genomic_DNA"/>
</dbReference>
<dbReference type="Gene3D" id="2.30.330.10">
    <property type="entry name" value="SpoA-like"/>
    <property type="match status" value="1"/>
</dbReference>
<dbReference type="InterPro" id="IPR036429">
    <property type="entry name" value="SpoA-like_sf"/>
</dbReference>
<feature type="domain" description="Flagellar motor switch protein FliN-like C-terminal" evidence="2">
    <location>
        <begin position="217"/>
        <end position="283"/>
    </location>
</feature>
<keyword evidence="4" id="KW-1185">Reference proteome</keyword>
<feature type="compositionally biased region" description="Acidic residues" evidence="1">
    <location>
        <begin position="358"/>
        <end position="370"/>
    </location>
</feature>
<dbReference type="AlphaFoldDB" id="A0A2G8RHD9"/>
<evidence type="ECO:0000256" key="1">
    <source>
        <dbReference type="SAM" id="MobiDB-lite"/>
    </source>
</evidence>
<organism evidence="3 4">
    <name type="scientific">Puniceibacterium antarcticum</name>
    <dbReference type="NCBI Taxonomy" id="1206336"/>
    <lineage>
        <taxon>Bacteria</taxon>
        <taxon>Pseudomonadati</taxon>
        <taxon>Pseudomonadota</taxon>
        <taxon>Alphaproteobacteria</taxon>
        <taxon>Rhodobacterales</taxon>
        <taxon>Paracoccaceae</taxon>
        <taxon>Puniceibacterium</taxon>
    </lineage>
</organism>
<name>A0A2G8RHD9_9RHOB</name>
<protein>
    <recommendedName>
        <fullName evidence="2">Flagellar motor switch protein FliN-like C-terminal domain-containing protein</fullName>
    </recommendedName>
</protein>